<feature type="transmembrane region" description="Helical" evidence="6">
    <location>
        <begin position="90"/>
        <end position="112"/>
    </location>
</feature>
<sequence>MSSDSSSVNTSLREILRGGSIFVLAKVITNAAGFLLNWVLIQALGTALYGIYAYARLITATTMTITAAGMDKGVLKYVPANADDERRDQIVSVALGTVFVFSVLIAVCLYLFAPIINQLTLQNNLLPDVLQILAITVPFYTLTTLLGAVFRSMTIVEYDALLSKVFPRIARLLAAVVGLLLGYTLVETVVALAVASALVFAVAVTVFLAKTDIRARTGIERETAFSLYNFSFPLMFSRAGTFLYKRIDVFMVGIFLTSADVGIYNIAALLATAIVIPLSGINQLFPPIASELYTNGKIDRLESVYQIVTRWAFTIAAFGAALLVVHRTTVLSLFGDEVTAATALFSLLVLGHLVNATAGPSNYVLMMADHQYLTMINQWAFGLLNVALNYVLLTQFGLIGAAIGTMTSLSLLNVVRVIQVWYLEKIVPYSWQFAKPIAACIIATLLMVMVKPLFTGYSQLLFGGTVGGVTFLLLLYVFGIEEEDESFVREEIIN</sequence>
<evidence type="ECO:0000313" key="7">
    <source>
        <dbReference type="EMBL" id="SNZ15409.1"/>
    </source>
</evidence>
<feature type="transmembrane region" description="Helical" evidence="6">
    <location>
        <begin position="132"/>
        <end position="153"/>
    </location>
</feature>
<gene>
    <name evidence="7" type="ORF">SAMN06269185_2479</name>
</gene>
<dbReference type="PANTHER" id="PTHR30250">
    <property type="entry name" value="PST FAMILY PREDICTED COLANIC ACID TRANSPORTER"/>
    <property type="match status" value="1"/>
</dbReference>
<reference evidence="7 8" key="1">
    <citation type="submission" date="2017-09" db="EMBL/GenBank/DDBJ databases">
        <authorList>
            <person name="Ehlers B."/>
            <person name="Leendertz F.H."/>
        </authorList>
    </citation>
    <scope>NUCLEOTIDE SEQUENCE [LARGE SCALE GENOMIC DNA]</scope>
    <source>
        <strain evidence="7 8">DSM 27208</strain>
    </source>
</reference>
<feature type="transmembrane region" description="Helical" evidence="6">
    <location>
        <begin position="307"/>
        <end position="326"/>
    </location>
</feature>
<dbReference type="Pfam" id="PF01943">
    <property type="entry name" value="Polysacc_synt"/>
    <property type="match status" value="1"/>
</dbReference>
<protein>
    <submittedName>
        <fullName evidence="7">Membrane protein involved in the export of O-antigen and teichoic acid</fullName>
    </submittedName>
</protein>
<dbReference type="InterPro" id="IPR002797">
    <property type="entry name" value="Polysacc_synth"/>
</dbReference>
<keyword evidence="8" id="KW-1185">Reference proteome</keyword>
<evidence type="ECO:0000256" key="4">
    <source>
        <dbReference type="ARBA" id="ARBA00022989"/>
    </source>
</evidence>
<dbReference type="AlphaFoldDB" id="A0A285P110"/>
<evidence type="ECO:0000256" key="3">
    <source>
        <dbReference type="ARBA" id="ARBA00022692"/>
    </source>
</evidence>
<evidence type="ECO:0000256" key="6">
    <source>
        <dbReference type="SAM" id="Phobius"/>
    </source>
</evidence>
<feature type="transmembrane region" description="Helical" evidence="6">
    <location>
        <begin position="189"/>
        <end position="209"/>
    </location>
</feature>
<keyword evidence="4 6" id="KW-1133">Transmembrane helix</keyword>
<keyword evidence="5 6" id="KW-0472">Membrane</keyword>
<feature type="transmembrane region" description="Helical" evidence="6">
    <location>
        <begin position="250"/>
        <end position="276"/>
    </location>
</feature>
<name>A0A285P110_NATPI</name>
<comment type="subcellular location">
    <subcellularLocation>
        <location evidence="1">Cell membrane</location>
        <topology evidence="1">Multi-pass membrane protein</topology>
    </subcellularLocation>
</comment>
<dbReference type="RefSeq" id="WP_097009389.1">
    <property type="nucleotide sequence ID" value="NZ_OBEJ01000003.1"/>
</dbReference>
<feature type="transmembrane region" description="Helical" evidence="6">
    <location>
        <begin position="338"/>
        <end position="360"/>
    </location>
</feature>
<evidence type="ECO:0000256" key="1">
    <source>
        <dbReference type="ARBA" id="ARBA00004651"/>
    </source>
</evidence>
<evidence type="ECO:0000256" key="2">
    <source>
        <dbReference type="ARBA" id="ARBA00022475"/>
    </source>
</evidence>
<dbReference type="GO" id="GO:0005886">
    <property type="term" value="C:plasma membrane"/>
    <property type="evidence" value="ECO:0007669"/>
    <property type="project" value="UniProtKB-SubCell"/>
</dbReference>
<dbReference type="OrthoDB" id="19148at2157"/>
<feature type="transmembrane region" description="Helical" evidence="6">
    <location>
        <begin position="21"/>
        <end position="41"/>
    </location>
</feature>
<evidence type="ECO:0000313" key="8">
    <source>
        <dbReference type="Proteomes" id="UP000219453"/>
    </source>
</evidence>
<feature type="transmembrane region" description="Helical" evidence="6">
    <location>
        <begin position="460"/>
        <end position="479"/>
    </location>
</feature>
<feature type="transmembrane region" description="Helical" evidence="6">
    <location>
        <begin position="47"/>
        <end position="69"/>
    </location>
</feature>
<feature type="transmembrane region" description="Helical" evidence="6">
    <location>
        <begin position="165"/>
        <end position="183"/>
    </location>
</feature>
<accession>A0A285P110</accession>
<organism evidence="7 8">
    <name type="scientific">Natronoarchaeum philippinense</name>
    <dbReference type="NCBI Taxonomy" id="558529"/>
    <lineage>
        <taxon>Archaea</taxon>
        <taxon>Methanobacteriati</taxon>
        <taxon>Methanobacteriota</taxon>
        <taxon>Stenosarchaea group</taxon>
        <taxon>Halobacteria</taxon>
        <taxon>Halobacteriales</taxon>
        <taxon>Natronoarchaeaceae</taxon>
    </lineage>
</organism>
<feature type="transmembrane region" description="Helical" evidence="6">
    <location>
        <begin position="398"/>
        <end position="421"/>
    </location>
</feature>
<keyword evidence="2" id="KW-1003">Cell membrane</keyword>
<dbReference type="EMBL" id="OBEJ01000003">
    <property type="protein sequence ID" value="SNZ15409.1"/>
    <property type="molecule type" value="Genomic_DNA"/>
</dbReference>
<proteinExistence type="predicted"/>
<evidence type="ECO:0000256" key="5">
    <source>
        <dbReference type="ARBA" id="ARBA00023136"/>
    </source>
</evidence>
<feature type="transmembrane region" description="Helical" evidence="6">
    <location>
        <begin position="433"/>
        <end position="454"/>
    </location>
</feature>
<dbReference type="CDD" id="cd13128">
    <property type="entry name" value="MATE_Wzx_like"/>
    <property type="match status" value="1"/>
</dbReference>
<keyword evidence="3 6" id="KW-0812">Transmembrane</keyword>
<dbReference type="PANTHER" id="PTHR30250:SF27">
    <property type="entry name" value="POLYSACCHARIDE BIOSYNTHESIS PROTEIN"/>
    <property type="match status" value="1"/>
</dbReference>
<dbReference type="InterPro" id="IPR050833">
    <property type="entry name" value="Poly_Biosynth_Transport"/>
</dbReference>
<dbReference type="Proteomes" id="UP000219453">
    <property type="component" value="Unassembled WGS sequence"/>
</dbReference>